<comment type="caution">
    <text evidence="3">The sequence shown here is derived from an EMBL/GenBank/DDBJ whole genome shotgun (WGS) entry which is preliminary data.</text>
</comment>
<accession>A0ABU0KBX4</accession>
<dbReference type="RefSeq" id="WP_168713379.1">
    <property type="nucleotide sequence ID" value="NZ_JAUSWC010000005.1"/>
</dbReference>
<feature type="chain" id="PRO_5045488201" description="Secreted protein" evidence="2">
    <location>
        <begin position="21"/>
        <end position="190"/>
    </location>
</feature>
<evidence type="ECO:0000256" key="2">
    <source>
        <dbReference type="SAM" id="SignalP"/>
    </source>
</evidence>
<proteinExistence type="predicted"/>
<dbReference type="PROSITE" id="PS51257">
    <property type="entry name" value="PROKAR_LIPOPROTEIN"/>
    <property type="match status" value="1"/>
</dbReference>
<feature type="signal peptide" evidence="2">
    <location>
        <begin position="1"/>
        <end position="20"/>
    </location>
</feature>
<name>A0ABU0KBX4_9ACTN</name>
<evidence type="ECO:0000256" key="1">
    <source>
        <dbReference type="SAM" id="MobiDB-lite"/>
    </source>
</evidence>
<gene>
    <name evidence="3" type="ORF">QO019_001714</name>
</gene>
<protein>
    <recommendedName>
        <fullName evidence="5">Secreted protein</fullName>
    </recommendedName>
</protein>
<evidence type="ECO:0000313" key="4">
    <source>
        <dbReference type="Proteomes" id="UP001236795"/>
    </source>
</evidence>
<evidence type="ECO:0000313" key="3">
    <source>
        <dbReference type="EMBL" id="MDQ0486872.1"/>
    </source>
</evidence>
<keyword evidence="2" id="KW-0732">Signal</keyword>
<evidence type="ECO:0008006" key="5">
    <source>
        <dbReference type="Google" id="ProtNLM"/>
    </source>
</evidence>
<feature type="region of interest" description="Disordered" evidence="1">
    <location>
        <begin position="157"/>
        <end position="190"/>
    </location>
</feature>
<sequence length="190" mass="19681">MTRRRTTVIPALAVCVVVLAGSTGCDSAGGQGADEVSSSPVGRLLDERAEDGSPYREVGEEGAPQVTVEVAPDADGGWDVRLRVRNFRFSPDGTGRRAEAGRGLAHLEVNGRRVTVLRTPEYHLAPGAFPRGTHQVTARLYADDGSVWAVDGEPVESTADITVSGQEPTAEPSVAPLAEGPGSPGGPGQA</sequence>
<keyword evidence="4" id="KW-1185">Reference proteome</keyword>
<organism evidence="3 4">
    <name type="scientific">Streptomyces thermodiastaticus</name>
    <dbReference type="NCBI Taxonomy" id="44061"/>
    <lineage>
        <taxon>Bacteria</taxon>
        <taxon>Bacillati</taxon>
        <taxon>Actinomycetota</taxon>
        <taxon>Actinomycetes</taxon>
        <taxon>Kitasatosporales</taxon>
        <taxon>Streptomycetaceae</taxon>
        <taxon>Streptomyces</taxon>
    </lineage>
</organism>
<reference evidence="3 4" key="1">
    <citation type="submission" date="2023-07" db="EMBL/GenBank/DDBJ databases">
        <title>Genomic Encyclopedia of Type Strains, Phase IV (KMG-IV): sequencing the most valuable type-strain genomes for metagenomic binning, comparative biology and taxonomic classification.</title>
        <authorList>
            <person name="Goeker M."/>
        </authorList>
    </citation>
    <scope>NUCLEOTIDE SEQUENCE [LARGE SCALE GENOMIC DNA]</scope>
    <source>
        <strain evidence="3 4">DSM 40573</strain>
    </source>
</reference>
<dbReference type="EMBL" id="JAUSWC010000005">
    <property type="protein sequence ID" value="MDQ0486872.1"/>
    <property type="molecule type" value="Genomic_DNA"/>
</dbReference>
<dbReference type="Proteomes" id="UP001236795">
    <property type="component" value="Unassembled WGS sequence"/>
</dbReference>